<keyword evidence="5" id="KW-1185">Reference proteome</keyword>
<dbReference type="Pfam" id="PF01243">
    <property type="entry name" value="PNPOx_N"/>
    <property type="match status" value="1"/>
</dbReference>
<gene>
    <name evidence="4" type="ORF">D7231_01270</name>
</gene>
<sequence length="189" mass="20640">MPAHAQTQEPQTDLDTRYSSPDATAMPWAEAVPRLEKAEIFWLSTVRPDGRPHVTPLMSVWMDGALHFATGARERKGLNLGTNPHVVLTTGANAYGEGCDLVVEGEAVRVTDEKRLVELAAAWEAKYGPSWHFEVRDGAFSTATTTAAPPPTEETADAGLALVFAVSPRTAFGFSRDEGFGQTRWRFTH</sequence>
<evidence type="ECO:0000313" key="5">
    <source>
        <dbReference type="Proteomes" id="UP000270343"/>
    </source>
</evidence>
<dbReference type="InterPro" id="IPR011576">
    <property type="entry name" value="Pyridox_Oxase_N"/>
</dbReference>
<dbReference type="Proteomes" id="UP000270343">
    <property type="component" value="Unassembled WGS sequence"/>
</dbReference>
<dbReference type="GO" id="GO:0005829">
    <property type="term" value="C:cytosol"/>
    <property type="evidence" value="ECO:0007669"/>
    <property type="project" value="TreeGrafter"/>
</dbReference>
<name>A0A3B0C1N1_9ACTN</name>
<dbReference type="PANTHER" id="PTHR35176">
    <property type="entry name" value="HEME OXYGENASE HI_0854-RELATED"/>
    <property type="match status" value="1"/>
</dbReference>
<dbReference type="GO" id="GO:0016627">
    <property type="term" value="F:oxidoreductase activity, acting on the CH-CH group of donors"/>
    <property type="evidence" value="ECO:0007669"/>
    <property type="project" value="TreeGrafter"/>
</dbReference>
<comment type="caution">
    <text evidence="4">The sequence shown here is derived from an EMBL/GenBank/DDBJ whole genome shotgun (WGS) entry which is preliminary data.</text>
</comment>
<dbReference type="Gene3D" id="2.30.110.10">
    <property type="entry name" value="Electron Transport, Fmn-binding Protein, Chain A"/>
    <property type="match status" value="1"/>
</dbReference>
<organism evidence="4 5">
    <name type="scientific">Streptomyces klenkii</name>
    <dbReference type="NCBI Taxonomy" id="1420899"/>
    <lineage>
        <taxon>Bacteria</taxon>
        <taxon>Bacillati</taxon>
        <taxon>Actinomycetota</taxon>
        <taxon>Actinomycetes</taxon>
        <taxon>Kitasatosporales</taxon>
        <taxon>Streptomycetaceae</taxon>
        <taxon>Streptomyces</taxon>
    </lineage>
</organism>
<dbReference type="OrthoDB" id="157302at2"/>
<dbReference type="SUPFAM" id="SSF50475">
    <property type="entry name" value="FMN-binding split barrel"/>
    <property type="match status" value="1"/>
</dbReference>
<dbReference type="GO" id="GO:0070967">
    <property type="term" value="F:coenzyme F420 binding"/>
    <property type="evidence" value="ECO:0007669"/>
    <property type="project" value="TreeGrafter"/>
</dbReference>
<dbReference type="InterPro" id="IPR052019">
    <property type="entry name" value="F420H2_bilvrd_red/Heme_oxyg"/>
</dbReference>
<evidence type="ECO:0000259" key="3">
    <source>
        <dbReference type="Pfam" id="PF01243"/>
    </source>
</evidence>
<keyword evidence="1" id="KW-0560">Oxidoreductase</keyword>
<evidence type="ECO:0000256" key="1">
    <source>
        <dbReference type="ARBA" id="ARBA00023002"/>
    </source>
</evidence>
<proteinExistence type="predicted"/>
<feature type="region of interest" description="Disordered" evidence="2">
    <location>
        <begin position="1"/>
        <end position="21"/>
    </location>
</feature>
<dbReference type="InterPro" id="IPR012349">
    <property type="entry name" value="Split_barrel_FMN-bd"/>
</dbReference>
<evidence type="ECO:0000313" key="4">
    <source>
        <dbReference type="EMBL" id="RKN77396.1"/>
    </source>
</evidence>
<dbReference type="AlphaFoldDB" id="A0A3B0C1N1"/>
<accession>A0A3B0C1N1</accession>
<dbReference type="PANTHER" id="PTHR35176:SF4">
    <property type="entry name" value="PYRIDOXAMINE 5'-PHOSPHATE OXIDASE-RELATED FMN-BINDING"/>
    <property type="match status" value="1"/>
</dbReference>
<evidence type="ECO:0000256" key="2">
    <source>
        <dbReference type="SAM" id="MobiDB-lite"/>
    </source>
</evidence>
<reference evidence="4 5" key="1">
    <citation type="journal article" date="2015" name="Antonie Van Leeuwenhoek">
        <title>Streptomyces klenkii sp. nov., isolated from deep marine sediment.</title>
        <authorList>
            <person name="Veyisoglu A."/>
            <person name="Sahin N."/>
        </authorList>
    </citation>
    <scope>NUCLEOTIDE SEQUENCE [LARGE SCALE GENOMIC DNA]</scope>
    <source>
        <strain evidence="4 5">KCTC 29202</strain>
    </source>
</reference>
<dbReference type="RefSeq" id="WP_120753010.1">
    <property type="nucleotide sequence ID" value="NZ_RBAM01000001.1"/>
</dbReference>
<dbReference type="EMBL" id="RBAM01000001">
    <property type="protein sequence ID" value="RKN77396.1"/>
    <property type="molecule type" value="Genomic_DNA"/>
</dbReference>
<feature type="domain" description="Pyridoxamine 5'-phosphate oxidase N-terminal" evidence="3">
    <location>
        <begin position="30"/>
        <end position="128"/>
    </location>
</feature>
<protein>
    <submittedName>
        <fullName evidence="4">Pyridoxamine 5'-phosphate oxidase family protein</fullName>
    </submittedName>
</protein>